<evidence type="ECO:0000256" key="2">
    <source>
        <dbReference type="SAM" id="SignalP"/>
    </source>
</evidence>
<feature type="signal peptide" evidence="2">
    <location>
        <begin position="1"/>
        <end position="23"/>
    </location>
</feature>
<dbReference type="SUPFAM" id="SSF48452">
    <property type="entry name" value="TPR-like"/>
    <property type="match status" value="1"/>
</dbReference>
<dbReference type="Gene3D" id="1.25.40.10">
    <property type="entry name" value="Tetratricopeptide repeat domain"/>
    <property type="match status" value="1"/>
</dbReference>
<dbReference type="SUPFAM" id="SSF56601">
    <property type="entry name" value="beta-lactamase/transpeptidase-like"/>
    <property type="match status" value="1"/>
</dbReference>
<comment type="caution">
    <text evidence="4">The sequence shown here is derived from an EMBL/GenBank/DDBJ whole genome shotgun (WGS) entry which is preliminary data.</text>
</comment>
<feature type="domain" description="Beta-lactamase-related" evidence="3">
    <location>
        <begin position="35"/>
        <end position="363"/>
    </location>
</feature>
<dbReference type="Proteomes" id="UP000537204">
    <property type="component" value="Unassembled WGS sequence"/>
</dbReference>
<feature type="chain" id="PRO_5030853599" evidence="2">
    <location>
        <begin position="24"/>
        <end position="496"/>
    </location>
</feature>
<dbReference type="Pfam" id="PF00144">
    <property type="entry name" value="Beta-lactamase"/>
    <property type="match status" value="1"/>
</dbReference>
<dbReference type="InterPro" id="IPR001466">
    <property type="entry name" value="Beta-lactam-related"/>
</dbReference>
<protein>
    <submittedName>
        <fullName evidence="4">CubicO group peptidase (Beta-lactamase class C family)</fullName>
    </submittedName>
</protein>
<evidence type="ECO:0000256" key="1">
    <source>
        <dbReference type="PROSITE-ProRule" id="PRU00339"/>
    </source>
</evidence>
<dbReference type="PROSITE" id="PS50005">
    <property type="entry name" value="TPR"/>
    <property type="match status" value="1"/>
</dbReference>
<gene>
    <name evidence="4" type="ORF">HDE68_004891</name>
</gene>
<dbReference type="SMART" id="SM00028">
    <property type="entry name" value="TPR"/>
    <property type="match status" value="2"/>
</dbReference>
<keyword evidence="1" id="KW-0802">TPR repeat</keyword>
<evidence type="ECO:0000313" key="5">
    <source>
        <dbReference type="Proteomes" id="UP000537204"/>
    </source>
</evidence>
<organism evidence="4 5">
    <name type="scientific">Pedobacter cryoconitis</name>
    <dbReference type="NCBI Taxonomy" id="188932"/>
    <lineage>
        <taxon>Bacteria</taxon>
        <taxon>Pseudomonadati</taxon>
        <taxon>Bacteroidota</taxon>
        <taxon>Sphingobacteriia</taxon>
        <taxon>Sphingobacteriales</taxon>
        <taxon>Sphingobacteriaceae</taxon>
        <taxon>Pedobacter</taxon>
    </lineage>
</organism>
<dbReference type="InterPro" id="IPR012338">
    <property type="entry name" value="Beta-lactam/transpept-like"/>
</dbReference>
<dbReference type="EMBL" id="JACHCE010000011">
    <property type="protein sequence ID" value="MBB5638953.1"/>
    <property type="molecule type" value="Genomic_DNA"/>
</dbReference>
<dbReference type="AlphaFoldDB" id="A0A7W8ZRZ1"/>
<dbReference type="PANTHER" id="PTHR46825:SF9">
    <property type="entry name" value="BETA-LACTAMASE-RELATED DOMAIN-CONTAINING PROTEIN"/>
    <property type="match status" value="1"/>
</dbReference>
<evidence type="ECO:0000313" key="4">
    <source>
        <dbReference type="EMBL" id="MBB5638953.1"/>
    </source>
</evidence>
<dbReference type="InterPro" id="IPR019734">
    <property type="entry name" value="TPR_rpt"/>
</dbReference>
<keyword evidence="2" id="KW-0732">Signal</keyword>
<name>A0A7W8ZRZ1_9SPHI</name>
<reference evidence="4 5" key="1">
    <citation type="submission" date="2020-08" db="EMBL/GenBank/DDBJ databases">
        <title>Genomic Encyclopedia of Type Strains, Phase IV (KMG-V): Genome sequencing to study the core and pangenomes of soil and plant-associated prokaryotes.</title>
        <authorList>
            <person name="Whitman W."/>
        </authorList>
    </citation>
    <scope>NUCLEOTIDE SEQUENCE [LARGE SCALE GENOMIC DNA]</scope>
    <source>
        <strain evidence="4 5">S3M1</strain>
    </source>
</reference>
<sequence>MKTKYLRAAILFFGTFAPALTQAQQTQQPDSIDLFLRQRMQAQHIPALQLAVIRQGKIVKLNSYGTANLENSIPATDQSIFSINSITKAFTGVAIMQLAEEGKLKINDPISLYIDSLPVSWQKITLKQVLTHTSGLPDILDPNEQILENANENLAWKKVRTLPLEFKTGDQFSYNQTGYVILGKIITKLSGVHFTKFIEDRQFKVADMPLTRFGDSFDVIQHSAGAYTMVKFVGGKPVRGNSPGTAYIQFPVFFRTAAGILSTAKDMANWIIALKDGQLLKQKASLETLWGPAILNNGKIGGFNQLTNGYALGWPTVSRAEHPAVGPVGGGRSALFVYRKDDLSIVVLTNLMGANPDRFIDEIAAYYIPEMHQSNGFGLAPAIRKLRAELLKQGFDQSAAIAARLKKKDPSFNLNEDDLNGWAYQLLSEKEIAKALSIFRLNVKLYPESANAYDSLGEILEITGNDQEALLNYKKSLSLNPENKNAVQHIKALSGS</sequence>
<dbReference type="InterPro" id="IPR011990">
    <property type="entry name" value="TPR-like_helical_dom_sf"/>
</dbReference>
<proteinExistence type="predicted"/>
<feature type="repeat" description="TPR" evidence="1">
    <location>
        <begin position="450"/>
        <end position="483"/>
    </location>
</feature>
<dbReference type="PROSITE" id="PS50293">
    <property type="entry name" value="TPR_REGION"/>
    <property type="match status" value="1"/>
</dbReference>
<dbReference type="PANTHER" id="PTHR46825">
    <property type="entry name" value="D-ALANYL-D-ALANINE-CARBOXYPEPTIDASE/ENDOPEPTIDASE AMPH"/>
    <property type="match status" value="1"/>
</dbReference>
<evidence type="ECO:0000259" key="3">
    <source>
        <dbReference type="Pfam" id="PF00144"/>
    </source>
</evidence>
<dbReference type="InterPro" id="IPR050491">
    <property type="entry name" value="AmpC-like"/>
</dbReference>
<dbReference type="Gene3D" id="3.40.710.10">
    <property type="entry name" value="DD-peptidase/beta-lactamase superfamily"/>
    <property type="match status" value="1"/>
</dbReference>
<accession>A0A7W8ZRZ1</accession>
<dbReference type="RefSeq" id="WP_183884773.1">
    <property type="nucleotide sequence ID" value="NZ_JACHCE010000011.1"/>
</dbReference>